<dbReference type="EMBL" id="AP018929">
    <property type="protein sequence ID" value="BBG24805.1"/>
    <property type="molecule type" value="Genomic_DNA"/>
</dbReference>
<evidence type="ECO:0000256" key="1">
    <source>
        <dbReference type="SAM" id="MobiDB-lite"/>
    </source>
</evidence>
<gene>
    <name evidence="2" type="ORF">IC006_2139</name>
</gene>
<evidence type="ECO:0000313" key="2">
    <source>
        <dbReference type="EMBL" id="BBG24805.1"/>
    </source>
</evidence>
<proteinExistence type="predicted"/>
<feature type="region of interest" description="Disordered" evidence="1">
    <location>
        <begin position="1"/>
        <end position="39"/>
    </location>
</feature>
<reference evidence="2 3" key="1">
    <citation type="journal article" date="2020" name="Int. J. Syst. Evol. Microbiol.">
        <title>Sulfuracidifex tepidarius gen. nov., sp. nov. and transfer of Sulfolobus metallicus Huber and Stetter 1992 to the genus Sulfuracidifex as Sulfuracidifex metallicus comb. nov.</title>
        <authorList>
            <person name="Itoh T."/>
            <person name="Miura T."/>
            <person name="Sakai H.D."/>
            <person name="Kato S."/>
            <person name="Ohkuma M."/>
            <person name="Takashina T."/>
        </authorList>
    </citation>
    <scope>NUCLEOTIDE SEQUENCE [LARGE SCALE GENOMIC DNA]</scope>
    <source>
        <strain evidence="2 3">IC-006</strain>
    </source>
</reference>
<organism evidence="2 3">
    <name type="scientific">Sulfuracidifex tepidarius</name>
    <dbReference type="NCBI Taxonomy" id="1294262"/>
    <lineage>
        <taxon>Archaea</taxon>
        <taxon>Thermoproteota</taxon>
        <taxon>Thermoprotei</taxon>
        <taxon>Sulfolobales</taxon>
        <taxon>Sulfolobaceae</taxon>
        <taxon>Sulfuracidifex</taxon>
    </lineage>
</organism>
<dbReference type="Proteomes" id="UP000322983">
    <property type="component" value="Chromosome"/>
</dbReference>
<keyword evidence="3" id="KW-1185">Reference proteome</keyword>
<evidence type="ECO:0000313" key="3">
    <source>
        <dbReference type="Proteomes" id="UP000322983"/>
    </source>
</evidence>
<protein>
    <submittedName>
        <fullName evidence="2">Uncharacterized protein</fullName>
    </submittedName>
</protein>
<dbReference type="AlphaFoldDB" id="A0A510DX77"/>
<accession>A0A510DX77</accession>
<sequence>MVRDYERVEGLTLSKPRGEKRRGREEYIRKKRISNVSNN</sequence>
<dbReference type="KEGG" id="step:IC006_2139"/>
<name>A0A510DX77_9CREN</name>